<evidence type="ECO:0008006" key="3">
    <source>
        <dbReference type="Google" id="ProtNLM"/>
    </source>
</evidence>
<dbReference type="STRING" id="40754.THII_0169"/>
<dbReference type="Proteomes" id="UP000031623">
    <property type="component" value="Chromosome"/>
</dbReference>
<gene>
    <name evidence="1" type="ORF">THII_0169</name>
</gene>
<protein>
    <recommendedName>
        <fullName evidence="3">DUF2281 domain-containing protein</fullName>
    </recommendedName>
</protein>
<evidence type="ECO:0000313" key="2">
    <source>
        <dbReference type="Proteomes" id="UP000031623"/>
    </source>
</evidence>
<dbReference type="KEGG" id="tig:THII_0169"/>
<keyword evidence="2" id="KW-1185">Reference proteome</keyword>
<reference evidence="1 2" key="1">
    <citation type="journal article" date="2014" name="ISME J.">
        <title>Ecophysiology of Thioploca ingrica as revealed by the complete genome sequence supplemented with proteomic evidence.</title>
        <authorList>
            <person name="Kojima H."/>
            <person name="Ogura Y."/>
            <person name="Yamamoto N."/>
            <person name="Togashi T."/>
            <person name="Mori H."/>
            <person name="Watanabe T."/>
            <person name="Nemoto F."/>
            <person name="Kurokawa K."/>
            <person name="Hayashi T."/>
            <person name="Fukui M."/>
        </authorList>
    </citation>
    <scope>NUCLEOTIDE SEQUENCE [LARGE SCALE GENOMIC DNA]</scope>
</reference>
<dbReference type="HOGENOM" id="CLU_2669942_0_0_6"/>
<sequence length="75" mass="8621">MDTSIQIYLIAQTLPISQQVELLHFAEFLQIRLVAEDTPPKYANLAQAFHRLAQLPADGFDEQRIDLLPEERESL</sequence>
<evidence type="ECO:0000313" key="1">
    <source>
        <dbReference type="EMBL" id="BAP54466.1"/>
    </source>
</evidence>
<accession>A0A090BU45</accession>
<dbReference type="EMBL" id="AP014633">
    <property type="protein sequence ID" value="BAP54466.1"/>
    <property type="molecule type" value="Genomic_DNA"/>
</dbReference>
<dbReference type="AlphaFoldDB" id="A0A090BU45"/>
<organism evidence="1 2">
    <name type="scientific">Thioploca ingrica</name>
    <dbReference type="NCBI Taxonomy" id="40754"/>
    <lineage>
        <taxon>Bacteria</taxon>
        <taxon>Pseudomonadati</taxon>
        <taxon>Pseudomonadota</taxon>
        <taxon>Gammaproteobacteria</taxon>
        <taxon>Thiotrichales</taxon>
        <taxon>Thiotrichaceae</taxon>
        <taxon>Thioploca</taxon>
    </lineage>
</organism>
<name>A0A090BU45_9GAMM</name>
<proteinExistence type="predicted"/>